<feature type="coiled-coil region" evidence="1">
    <location>
        <begin position="37"/>
        <end position="201"/>
    </location>
</feature>
<organism evidence="3 4">
    <name type="scientific">Rubus argutus</name>
    <name type="common">Southern blackberry</name>
    <dbReference type="NCBI Taxonomy" id="59490"/>
    <lineage>
        <taxon>Eukaryota</taxon>
        <taxon>Viridiplantae</taxon>
        <taxon>Streptophyta</taxon>
        <taxon>Embryophyta</taxon>
        <taxon>Tracheophyta</taxon>
        <taxon>Spermatophyta</taxon>
        <taxon>Magnoliopsida</taxon>
        <taxon>eudicotyledons</taxon>
        <taxon>Gunneridae</taxon>
        <taxon>Pentapetalae</taxon>
        <taxon>rosids</taxon>
        <taxon>fabids</taxon>
        <taxon>Rosales</taxon>
        <taxon>Rosaceae</taxon>
        <taxon>Rosoideae</taxon>
        <taxon>Rosoideae incertae sedis</taxon>
        <taxon>Rubus</taxon>
    </lineage>
</organism>
<keyword evidence="4" id="KW-1185">Reference proteome</keyword>
<feature type="transmembrane region" description="Helical" evidence="2">
    <location>
        <begin position="301"/>
        <end position="324"/>
    </location>
</feature>
<proteinExistence type="predicted"/>
<feature type="coiled-coil region" evidence="1">
    <location>
        <begin position="226"/>
        <end position="260"/>
    </location>
</feature>
<accession>A0AAW1WI55</accession>
<keyword evidence="2" id="KW-1133">Transmembrane helix</keyword>
<gene>
    <name evidence="3" type="ORF">M0R45_032475</name>
</gene>
<sequence>MTEPKTVQIVDIDDQADADGADDFYDADQTASLSRKVSTLEWEKGELERENRVTKEKINQLTNEIENLKSGEGEMKEKLREMELEVERNDEGKDVLETVANRAMDLETEVSRLQQDLISAMAEGAEANTEVVELKRVLEAKGEKIDSLEKELESLKKAKADSEKRVRELERKIGVLEVKETEEKSKRIRVEEEMRERLEEKDGEVSLFKMKIVELEAVIARNGVELQKWMKEKSNVESVLRESEEKSRAMELKMGQLQKDVVDAGRVITELKEKTVGVINGTVNEMKEILDGRNEMGSKGLSLPVVAGSAGAIVAVAAVVFVLYGRRR</sequence>
<evidence type="ECO:0000313" key="3">
    <source>
        <dbReference type="EMBL" id="KAK9924087.1"/>
    </source>
</evidence>
<dbReference type="EMBL" id="JBEDUW010000006">
    <property type="protein sequence ID" value="KAK9924087.1"/>
    <property type="molecule type" value="Genomic_DNA"/>
</dbReference>
<name>A0AAW1WI55_RUBAR</name>
<keyword evidence="1" id="KW-0175">Coiled coil</keyword>
<evidence type="ECO:0000256" key="2">
    <source>
        <dbReference type="SAM" id="Phobius"/>
    </source>
</evidence>
<dbReference type="Proteomes" id="UP001457282">
    <property type="component" value="Unassembled WGS sequence"/>
</dbReference>
<dbReference type="AlphaFoldDB" id="A0AAW1WI55"/>
<keyword evidence="2" id="KW-0812">Transmembrane</keyword>
<evidence type="ECO:0000313" key="4">
    <source>
        <dbReference type="Proteomes" id="UP001457282"/>
    </source>
</evidence>
<protein>
    <recommendedName>
        <fullName evidence="5">Peroxisomal and mitochondrial division factor 2-like</fullName>
    </recommendedName>
</protein>
<comment type="caution">
    <text evidence="3">The sequence shown here is derived from an EMBL/GenBank/DDBJ whole genome shotgun (WGS) entry which is preliminary data.</text>
</comment>
<keyword evidence="2" id="KW-0472">Membrane</keyword>
<evidence type="ECO:0008006" key="5">
    <source>
        <dbReference type="Google" id="ProtNLM"/>
    </source>
</evidence>
<reference evidence="3 4" key="1">
    <citation type="journal article" date="2023" name="G3 (Bethesda)">
        <title>A chromosome-length genome assembly and annotation of blackberry (Rubus argutus, cv. 'Hillquist').</title>
        <authorList>
            <person name="Bruna T."/>
            <person name="Aryal R."/>
            <person name="Dudchenko O."/>
            <person name="Sargent D.J."/>
            <person name="Mead D."/>
            <person name="Buti M."/>
            <person name="Cavallini A."/>
            <person name="Hytonen T."/>
            <person name="Andres J."/>
            <person name="Pham M."/>
            <person name="Weisz D."/>
            <person name="Mascagni F."/>
            <person name="Usai G."/>
            <person name="Natali L."/>
            <person name="Bassil N."/>
            <person name="Fernandez G.E."/>
            <person name="Lomsadze A."/>
            <person name="Armour M."/>
            <person name="Olukolu B."/>
            <person name="Poorten T."/>
            <person name="Britton C."/>
            <person name="Davik J."/>
            <person name="Ashrafi H."/>
            <person name="Aiden E.L."/>
            <person name="Borodovsky M."/>
            <person name="Worthington M."/>
        </authorList>
    </citation>
    <scope>NUCLEOTIDE SEQUENCE [LARGE SCALE GENOMIC DNA]</scope>
    <source>
        <strain evidence="3">PI 553951</strain>
    </source>
</reference>
<evidence type="ECO:0000256" key="1">
    <source>
        <dbReference type="SAM" id="Coils"/>
    </source>
</evidence>